<dbReference type="Proteomes" id="UP001561046">
    <property type="component" value="Unassembled WGS sequence"/>
</dbReference>
<accession>A0ABV3ZYX5</accession>
<keyword evidence="2" id="KW-1185">Reference proteome</keyword>
<evidence type="ECO:0000313" key="1">
    <source>
        <dbReference type="EMBL" id="MEX8194359.1"/>
    </source>
</evidence>
<dbReference type="Pfam" id="PF04463">
    <property type="entry name" value="2-thiour_desulf"/>
    <property type="match status" value="1"/>
</dbReference>
<dbReference type="EMBL" id="JBFYGN010000020">
    <property type="protein sequence ID" value="MEX8194359.1"/>
    <property type="molecule type" value="Genomic_DNA"/>
</dbReference>
<dbReference type="PANTHER" id="PTHR30087">
    <property type="entry name" value="INNER MEMBRANE PROTEIN"/>
    <property type="match status" value="1"/>
</dbReference>
<evidence type="ECO:0000313" key="2">
    <source>
        <dbReference type="Proteomes" id="UP001561046"/>
    </source>
</evidence>
<proteinExistence type="predicted"/>
<protein>
    <submittedName>
        <fullName evidence="1">DUF523 domain-containing protein</fullName>
    </submittedName>
</protein>
<dbReference type="PANTHER" id="PTHR30087:SF1">
    <property type="entry name" value="HYPOTHETICAL CYTOSOLIC PROTEIN"/>
    <property type="match status" value="1"/>
</dbReference>
<reference evidence="1 2" key="1">
    <citation type="journal article" date="2013" name="Int. J. Syst. Evol. Microbiol.">
        <title>Comamonas guangdongensis sp. nov., isolated from subterranean forest sediment, and emended description of the genus Comamonas.</title>
        <authorList>
            <person name="Zhang J."/>
            <person name="Wang Y."/>
            <person name="Zhou S."/>
            <person name="Wu C."/>
            <person name="He J."/>
            <person name="Li F."/>
        </authorList>
    </citation>
    <scope>NUCLEOTIDE SEQUENCE [LARGE SCALE GENOMIC DNA]</scope>
    <source>
        <strain evidence="1 2">CCTCC AB2011133</strain>
    </source>
</reference>
<comment type="caution">
    <text evidence="1">The sequence shown here is derived from an EMBL/GenBank/DDBJ whole genome shotgun (WGS) entry which is preliminary data.</text>
</comment>
<organism evidence="1 2">
    <name type="scientific">Comamonas guangdongensis</name>
    <dbReference type="NCBI Taxonomy" id="510515"/>
    <lineage>
        <taxon>Bacteria</taxon>
        <taxon>Pseudomonadati</taxon>
        <taxon>Pseudomonadota</taxon>
        <taxon>Betaproteobacteria</taxon>
        <taxon>Burkholderiales</taxon>
        <taxon>Comamonadaceae</taxon>
        <taxon>Comamonas</taxon>
    </lineage>
</organism>
<sequence>MPRILVSACLLGQPVRYDGGHKAVQHPVLQDWLTQGLVIASCPEAAGGLPTPRPAAEIVAPPRPHGSAGMAVLQGRARVLSADGEDVSAAFRSGAEQALALARKHGIRLAVLKQSSPSCGGRDIYDGSFGGRRIAGQGVTAALLSQAGIAIFDEQQWDEAHACWLAIRHGVG</sequence>
<name>A0ABV3ZYX5_9BURK</name>
<gene>
    <name evidence="1" type="ORF">AB6724_16120</name>
</gene>
<dbReference type="RefSeq" id="WP_369339591.1">
    <property type="nucleotide sequence ID" value="NZ_JBFYGN010000020.1"/>
</dbReference>
<dbReference type="InterPro" id="IPR007553">
    <property type="entry name" value="2-thiour_desulf"/>
</dbReference>